<evidence type="ECO:0000313" key="3">
    <source>
        <dbReference type="Proteomes" id="UP000243719"/>
    </source>
</evidence>
<dbReference type="Pfam" id="PF04972">
    <property type="entry name" value="BON"/>
    <property type="match status" value="1"/>
</dbReference>
<reference evidence="3" key="1">
    <citation type="submission" date="2016-09" db="EMBL/GenBank/DDBJ databases">
        <authorList>
            <person name="Varghese N."/>
            <person name="Submissions S."/>
        </authorList>
    </citation>
    <scope>NUCLEOTIDE SEQUENCE [LARGE SCALE GENOMIC DNA]</scope>
    <source>
        <strain evidence="3">JS23</strain>
    </source>
</reference>
<dbReference type="RefSeq" id="WP_139169521.1">
    <property type="nucleotide sequence ID" value="NZ_FNLO01000003.1"/>
</dbReference>
<organism evidence="2 3">
    <name type="scientific">Chitinasiproducens palmae</name>
    <dbReference type="NCBI Taxonomy" id="1770053"/>
    <lineage>
        <taxon>Bacteria</taxon>
        <taxon>Pseudomonadati</taxon>
        <taxon>Pseudomonadota</taxon>
        <taxon>Betaproteobacteria</taxon>
        <taxon>Burkholderiales</taxon>
        <taxon>Burkholderiaceae</taxon>
        <taxon>Chitinasiproducens</taxon>
    </lineage>
</organism>
<evidence type="ECO:0000259" key="1">
    <source>
        <dbReference type="PROSITE" id="PS50914"/>
    </source>
</evidence>
<keyword evidence="3" id="KW-1185">Reference proteome</keyword>
<proteinExistence type="predicted"/>
<protein>
    <submittedName>
        <fullName evidence="2">BON domain-containing protein</fullName>
    </submittedName>
</protein>
<gene>
    <name evidence="2" type="ORF">SAMN05216551_103235</name>
</gene>
<evidence type="ECO:0000313" key="2">
    <source>
        <dbReference type="EMBL" id="SDV47710.1"/>
    </source>
</evidence>
<dbReference type="AlphaFoldDB" id="A0A1H2PNF4"/>
<sequence>MEKPKAVNTYDPDSLLPENRDALLEGERLSTLPTATTSADDVLSLVRQRLLETDYFDESKVHVRVAGRRVTLTGEVREEFLKRAADDVMANCDGVESWDNQLVVNGAL</sequence>
<dbReference type="Gene3D" id="3.30.1340.30">
    <property type="match status" value="1"/>
</dbReference>
<accession>A0A1H2PNF4</accession>
<dbReference type="OrthoDB" id="870892at2"/>
<name>A0A1H2PNF4_9BURK</name>
<dbReference type="EMBL" id="FNLO01000003">
    <property type="protein sequence ID" value="SDV47710.1"/>
    <property type="molecule type" value="Genomic_DNA"/>
</dbReference>
<dbReference type="Proteomes" id="UP000243719">
    <property type="component" value="Unassembled WGS sequence"/>
</dbReference>
<feature type="domain" description="BON" evidence="1">
    <location>
        <begin position="38"/>
        <end position="106"/>
    </location>
</feature>
<dbReference type="InterPro" id="IPR007055">
    <property type="entry name" value="BON_dom"/>
</dbReference>
<dbReference type="PROSITE" id="PS50914">
    <property type="entry name" value="BON"/>
    <property type="match status" value="1"/>
</dbReference>